<dbReference type="Pfam" id="PF00903">
    <property type="entry name" value="Glyoxalase"/>
    <property type="match status" value="1"/>
</dbReference>
<dbReference type="RefSeq" id="WP_071360237.1">
    <property type="nucleotide sequence ID" value="NZ_JRYB01000001.1"/>
</dbReference>
<gene>
    <name evidence="2" type="ORF">LO55_396</name>
</gene>
<sequence length="135" mass="14882">MSSTVVPCLRYRDAPAIMEWLCKNFGFEKRLVIPGKNAEISHAELTLGDGMIMLGSHADDSYGQLLTTPEKSGGLQTQTIWIHVDNADDVYSRVVESGASIIMKIDDVPQGGRAFACRDPEGHVWQVGTYDPWQA</sequence>
<dbReference type="PROSITE" id="PS51819">
    <property type="entry name" value="VOC"/>
    <property type="match status" value="1"/>
</dbReference>
<proteinExistence type="predicted"/>
<feature type="domain" description="VOC" evidence="1">
    <location>
        <begin position="1"/>
        <end position="130"/>
    </location>
</feature>
<dbReference type="Gene3D" id="3.30.720.120">
    <property type="match status" value="1"/>
</dbReference>
<evidence type="ECO:0000313" key="3">
    <source>
        <dbReference type="Proteomes" id="UP000180246"/>
    </source>
</evidence>
<accession>A0A1S2N4S0</accession>
<organism evidence="2 3">
    <name type="scientific">Massilia timonae</name>
    <dbReference type="NCBI Taxonomy" id="47229"/>
    <lineage>
        <taxon>Bacteria</taxon>
        <taxon>Pseudomonadati</taxon>
        <taxon>Pseudomonadota</taxon>
        <taxon>Betaproteobacteria</taxon>
        <taxon>Burkholderiales</taxon>
        <taxon>Oxalobacteraceae</taxon>
        <taxon>Telluria group</taxon>
        <taxon>Massilia</taxon>
    </lineage>
</organism>
<evidence type="ECO:0000259" key="1">
    <source>
        <dbReference type="PROSITE" id="PS51819"/>
    </source>
</evidence>
<dbReference type="InterPro" id="IPR037523">
    <property type="entry name" value="VOC_core"/>
</dbReference>
<dbReference type="Gene3D" id="3.30.720.110">
    <property type="match status" value="1"/>
</dbReference>
<dbReference type="EMBL" id="JRYB01000001">
    <property type="protein sequence ID" value="OIJ40087.1"/>
    <property type="molecule type" value="Genomic_DNA"/>
</dbReference>
<dbReference type="AlphaFoldDB" id="A0A1S2N4S0"/>
<dbReference type="Proteomes" id="UP000180246">
    <property type="component" value="Unassembled WGS sequence"/>
</dbReference>
<dbReference type="PANTHER" id="PTHR34109">
    <property type="entry name" value="BNAUNNG04460D PROTEIN-RELATED"/>
    <property type="match status" value="1"/>
</dbReference>
<dbReference type="InterPro" id="IPR029068">
    <property type="entry name" value="Glyas_Bleomycin-R_OHBP_Dase"/>
</dbReference>
<evidence type="ECO:0000313" key="2">
    <source>
        <dbReference type="EMBL" id="OIJ40087.1"/>
    </source>
</evidence>
<dbReference type="InterPro" id="IPR004360">
    <property type="entry name" value="Glyas_Fos-R_dOase_dom"/>
</dbReference>
<reference evidence="2 3" key="1">
    <citation type="submission" date="2014-10" db="EMBL/GenBank/DDBJ databases">
        <authorList>
            <person name="Seo M.-J."/>
            <person name="Seok Y.J."/>
            <person name="Cha I.-T."/>
        </authorList>
    </citation>
    <scope>NUCLEOTIDE SEQUENCE [LARGE SCALE GENOMIC DNA]</scope>
    <source>
        <strain evidence="2 3">NEU</strain>
    </source>
</reference>
<dbReference type="SUPFAM" id="SSF54593">
    <property type="entry name" value="Glyoxalase/Bleomycin resistance protein/Dihydroxybiphenyl dioxygenase"/>
    <property type="match status" value="1"/>
</dbReference>
<comment type="caution">
    <text evidence="2">The sequence shown here is derived from an EMBL/GenBank/DDBJ whole genome shotgun (WGS) entry which is preliminary data.</text>
</comment>
<name>A0A1S2N4S0_9BURK</name>
<protein>
    <submittedName>
        <fullName evidence="2">Glyoxalase-like domain protein</fullName>
    </submittedName>
</protein>
<dbReference type="PANTHER" id="PTHR34109:SF1">
    <property type="entry name" value="VOC DOMAIN-CONTAINING PROTEIN"/>
    <property type="match status" value="1"/>
</dbReference>